<dbReference type="NCBIfam" id="TIGR01216">
    <property type="entry name" value="ATP_synt_epsi"/>
    <property type="match status" value="1"/>
</dbReference>
<keyword evidence="3" id="KW-0813">Transport</keyword>
<dbReference type="PANTHER" id="PTHR13822">
    <property type="entry name" value="ATP SYNTHASE DELTA/EPSILON CHAIN"/>
    <property type="match status" value="1"/>
</dbReference>
<keyword evidence="8" id="KW-0496">Mitochondrion</keyword>
<dbReference type="SUPFAM" id="SSF51344">
    <property type="entry name" value="Epsilon subunit of F1F0-ATP synthase N-terminal domain"/>
    <property type="match status" value="1"/>
</dbReference>
<dbReference type="AlphaFoldDB" id="A0A0H5R4T8"/>
<evidence type="ECO:0000256" key="9">
    <source>
        <dbReference type="ARBA" id="ARBA00023136"/>
    </source>
</evidence>
<dbReference type="GO" id="GO:0046933">
    <property type="term" value="F:proton-transporting ATP synthase activity, rotational mechanism"/>
    <property type="evidence" value="ECO:0007669"/>
    <property type="project" value="InterPro"/>
</dbReference>
<sequence length="164" mass="17417">MLGCMRTISRGFRSATALRAAADDTKSATPKLRLNFNVPHQAIVKNEEVHQVTIPGTEGEFGVLAGHVPIVAELQPGVVTVDYGKGDKPSKYFVSGGFAFVHQNSTTDISAVEAIPLDEFDPSAIQDNLQAAQAQLAAATDPKEKAIAQIMIDVNKKLQACVSA</sequence>
<proteinExistence type="inferred from homology"/>
<evidence type="ECO:0000256" key="5">
    <source>
        <dbReference type="ARBA" id="ARBA00022792"/>
    </source>
</evidence>
<keyword evidence="6" id="KW-0809">Transit peptide</keyword>
<keyword evidence="5" id="KW-0999">Mitochondrion inner membrane</keyword>
<evidence type="ECO:0000256" key="3">
    <source>
        <dbReference type="ARBA" id="ARBA00022448"/>
    </source>
</evidence>
<dbReference type="PANTHER" id="PTHR13822:SF7">
    <property type="entry name" value="ATP SYNTHASE SUBUNIT DELTA, MITOCHONDRIAL"/>
    <property type="match status" value="1"/>
</dbReference>
<dbReference type="HAMAP" id="MF_00530">
    <property type="entry name" value="ATP_synth_epsil_bac"/>
    <property type="match status" value="1"/>
</dbReference>
<dbReference type="GO" id="GO:0005743">
    <property type="term" value="C:mitochondrial inner membrane"/>
    <property type="evidence" value="ECO:0007669"/>
    <property type="project" value="UniProtKB-SubCell"/>
</dbReference>
<name>A0A0H5R4T8_9EUKA</name>
<dbReference type="InterPro" id="IPR020546">
    <property type="entry name" value="ATP_synth_F1_dsu/esu_N"/>
</dbReference>
<dbReference type="Gene3D" id="2.60.15.10">
    <property type="entry name" value="F0F1 ATP synthase delta/epsilon subunit, N-terminal"/>
    <property type="match status" value="1"/>
</dbReference>
<keyword evidence="9" id="KW-0472">Membrane</keyword>
<evidence type="ECO:0000256" key="8">
    <source>
        <dbReference type="ARBA" id="ARBA00023128"/>
    </source>
</evidence>
<accession>A0A0H5R4T8</accession>
<evidence type="ECO:0000256" key="6">
    <source>
        <dbReference type="ARBA" id="ARBA00022946"/>
    </source>
</evidence>
<dbReference type="InterPro" id="IPR036771">
    <property type="entry name" value="ATPsynth_dsu/esu_N"/>
</dbReference>
<evidence type="ECO:0000256" key="7">
    <source>
        <dbReference type="ARBA" id="ARBA00023065"/>
    </source>
</evidence>
<evidence type="ECO:0000256" key="4">
    <source>
        <dbReference type="ARBA" id="ARBA00022781"/>
    </source>
</evidence>
<dbReference type="GO" id="GO:0045259">
    <property type="term" value="C:proton-transporting ATP synthase complex"/>
    <property type="evidence" value="ECO:0007669"/>
    <property type="project" value="InterPro"/>
</dbReference>
<keyword evidence="4" id="KW-0375">Hydrogen ion transport</keyword>
<protein>
    <recommendedName>
        <fullName evidence="10">ATP synthase F1 complex delta/epsilon subunit N-terminal domain-containing protein</fullName>
    </recommendedName>
</protein>
<feature type="domain" description="ATP synthase F1 complex delta/epsilon subunit N-terminal" evidence="10">
    <location>
        <begin position="38"/>
        <end position="107"/>
    </location>
</feature>
<evidence type="ECO:0000256" key="1">
    <source>
        <dbReference type="ARBA" id="ARBA00004273"/>
    </source>
</evidence>
<reference evidence="11" key="1">
    <citation type="submission" date="2015-04" db="EMBL/GenBank/DDBJ databases">
        <title>The genome sequence of the plant pathogenic Rhizarian Plasmodiophora brassicae reveals insights in its biotrophic life cycle and the origin of chitin synthesis.</title>
        <authorList>
            <person name="Schwelm A."/>
            <person name="Fogelqvist J."/>
            <person name="Knaust A."/>
            <person name="Julke S."/>
            <person name="Lilja T."/>
            <person name="Dhandapani V."/>
            <person name="Bonilla-Rosso G."/>
            <person name="Karlsson M."/>
            <person name="Shevchenko A."/>
            <person name="Choi S.R."/>
            <person name="Kim H.G."/>
            <person name="Park J.Y."/>
            <person name="Lim Y.P."/>
            <person name="Ludwig-Muller J."/>
            <person name="Dixelius C."/>
        </authorList>
    </citation>
    <scope>NUCLEOTIDE SEQUENCE</scope>
    <source>
        <tissue evidence="11">Potato root galls</tissue>
    </source>
</reference>
<dbReference type="CDD" id="cd12152">
    <property type="entry name" value="F1-ATPase_delta"/>
    <property type="match status" value="1"/>
</dbReference>
<dbReference type="Pfam" id="PF02823">
    <property type="entry name" value="ATP-synt_DE_N"/>
    <property type="match status" value="1"/>
</dbReference>
<comment type="subcellular location">
    <subcellularLocation>
        <location evidence="1">Mitochondrion inner membrane</location>
    </subcellularLocation>
</comment>
<dbReference type="InterPro" id="IPR001469">
    <property type="entry name" value="ATP_synth_F1_dsu/esu"/>
</dbReference>
<evidence type="ECO:0000313" key="11">
    <source>
        <dbReference type="EMBL" id="CRZ08906.1"/>
    </source>
</evidence>
<organism evidence="11">
    <name type="scientific">Spongospora subterranea</name>
    <dbReference type="NCBI Taxonomy" id="70186"/>
    <lineage>
        <taxon>Eukaryota</taxon>
        <taxon>Sar</taxon>
        <taxon>Rhizaria</taxon>
        <taxon>Endomyxa</taxon>
        <taxon>Phytomyxea</taxon>
        <taxon>Plasmodiophorida</taxon>
        <taxon>Plasmodiophoridae</taxon>
        <taxon>Spongospora</taxon>
    </lineage>
</organism>
<dbReference type="Gene3D" id="1.20.5.440">
    <property type="entry name" value="ATP synthase delta/epsilon subunit, C-terminal domain"/>
    <property type="match status" value="1"/>
</dbReference>
<evidence type="ECO:0000256" key="2">
    <source>
        <dbReference type="ARBA" id="ARBA00005712"/>
    </source>
</evidence>
<keyword evidence="7" id="KW-0406">Ion transport</keyword>
<dbReference type="EMBL" id="HACM01008464">
    <property type="protein sequence ID" value="CRZ08906.1"/>
    <property type="molecule type" value="Transcribed_RNA"/>
</dbReference>
<evidence type="ECO:0000259" key="10">
    <source>
        <dbReference type="Pfam" id="PF02823"/>
    </source>
</evidence>
<comment type="similarity">
    <text evidence="2">Belongs to the ATPase epsilon chain family.</text>
</comment>